<dbReference type="STRING" id="685588.A0A067TRZ9"/>
<feature type="domain" description="CHAT" evidence="1">
    <location>
        <begin position="3"/>
        <end position="105"/>
    </location>
</feature>
<dbReference type="OrthoDB" id="9991317at2759"/>
<reference evidence="3" key="1">
    <citation type="journal article" date="2014" name="Proc. Natl. Acad. Sci. U.S.A.">
        <title>Extensive sampling of basidiomycete genomes demonstrates inadequacy of the white-rot/brown-rot paradigm for wood decay fungi.</title>
        <authorList>
            <person name="Riley R."/>
            <person name="Salamov A.A."/>
            <person name="Brown D.W."/>
            <person name="Nagy L.G."/>
            <person name="Floudas D."/>
            <person name="Held B.W."/>
            <person name="Levasseur A."/>
            <person name="Lombard V."/>
            <person name="Morin E."/>
            <person name="Otillar R."/>
            <person name="Lindquist E.A."/>
            <person name="Sun H."/>
            <person name="LaButti K.M."/>
            <person name="Schmutz J."/>
            <person name="Jabbour D."/>
            <person name="Luo H."/>
            <person name="Baker S.E."/>
            <person name="Pisabarro A.G."/>
            <person name="Walton J.D."/>
            <person name="Blanchette R.A."/>
            <person name="Henrissat B."/>
            <person name="Martin F."/>
            <person name="Cullen D."/>
            <person name="Hibbett D.S."/>
            <person name="Grigoriev I.V."/>
        </authorList>
    </citation>
    <scope>NUCLEOTIDE SEQUENCE [LARGE SCALE GENOMIC DNA]</scope>
    <source>
        <strain evidence="3">CBS 339.88</strain>
    </source>
</reference>
<dbReference type="Proteomes" id="UP000027222">
    <property type="component" value="Unassembled WGS sequence"/>
</dbReference>
<evidence type="ECO:0000259" key="1">
    <source>
        <dbReference type="Pfam" id="PF12770"/>
    </source>
</evidence>
<name>A0A067TRZ9_GALM3</name>
<dbReference type="EMBL" id="KL142370">
    <property type="protein sequence ID" value="KDR81763.1"/>
    <property type="molecule type" value="Genomic_DNA"/>
</dbReference>
<evidence type="ECO:0000313" key="3">
    <source>
        <dbReference type="Proteomes" id="UP000027222"/>
    </source>
</evidence>
<keyword evidence="3" id="KW-1185">Reference proteome</keyword>
<gene>
    <name evidence="2" type="ORF">GALMADRAFT_58792</name>
</gene>
<sequence>MPNAELAYLATCHSAAGDGAGAEDEALSLAAGLQFCGFRSVIGTLWSMPDASGPQLSREFYEHMLRNGPDKVDVRDSAQALHNATSLMRQRELPPESWSTFIHIGI</sequence>
<evidence type="ECO:0000313" key="2">
    <source>
        <dbReference type="EMBL" id="KDR81763.1"/>
    </source>
</evidence>
<dbReference type="Pfam" id="PF12770">
    <property type="entry name" value="CHAT"/>
    <property type="match status" value="1"/>
</dbReference>
<organism evidence="2 3">
    <name type="scientific">Galerina marginata (strain CBS 339.88)</name>
    <dbReference type="NCBI Taxonomy" id="685588"/>
    <lineage>
        <taxon>Eukaryota</taxon>
        <taxon>Fungi</taxon>
        <taxon>Dikarya</taxon>
        <taxon>Basidiomycota</taxon>
        <taxon>Agaricomycotina</taxon>
        <taxon>Agaricomycetes</taxon>
        <taxon>Agaricomycetidae</taxon>
        <taxon>Agaricales</taxon>
        <taxon>Agaricineae</taxon>
        <taxon>Strophariaceae</taxon>
        <taxon>Galerina</taxon>
    </lineage>
</organism>
<accession>A0A067TRZ9</accession>
<dbReference type="AlphaFoldDB" id="A0A067TRZ9"/>
<proteinExistence type="predicted"/>
<dbReference type="InterPro" id="IPR024983">
    <property type="entry name" value="CHAT_dom"/>
</dbReference>
<dbReference type="HOGENOM" id="CLU_001305_1_2_1"/>
<protein>
    <recommendedName>
        <fullName evidence="1">CHAT domain-containing protein</fullName>
    </recommendedName>
</protein>